<dbReference type="PROSITE" id="PS51191">
    <property type="entry name" value="FEMABX"/>
    <property type="match status" value="1"/>
</dbReference>
<evidence type="ECO:0000256" key="5">
    <source>
        <dbReference type="ARBA" id="ARBA00023315"/>
    </source>
</evidence>
<keyword evidence="5" id="KW-0012">Acyltransferase</keyword>
<feature type="domain" description="BioF2-like acetyltransferase" evidence="7">
    <location>
        <begin position="151"/>
        <end position="289"/>
    </location>
</feature>
<keyword evidence="2 8" id="KW-0808">Transferase</keyword>
<evidence type="ECO:0000256" key="2">
    <source>
        <dbReference type="ARBA" id="ARBA00022679"/>
    </source>
</evidence>
<dbReference type="EMBL" id="JAAXKZ010000013">
    <property type="protein sequence ID" value="NMH91132.1"/>
    <property type="molecule type" value="Genomic_DNA"/>
</dbReference>
<keyword evidence="4" id="KW-0573">Peptidoglycan synthesis</keyword>
<evidence type="ECO:0000256" key="1">
    <source>
        <dbReference type="ARBA" id="ARBA00009943"/>
    </source>
</evidence>
<dbReference type="PANTHER" id="PTHR36174:SF1">
    <property type="entry name" value="LIPID II:GLYCINE GLYCYLTRANSFERASE"/>
    <property type="match status" value="1"/>
</dbReference>
<dbReference type="InterPro" id="IPR038740">
    <property type="entry name" value="BioF2-like_GNAT_dom"/>
</dbReference>
<dbReference type="InterPro" id="IPR016181">
    <property type="entry name" value="Acyl_CoA_acyltransferase"/>
</dbReference>
<evidence type="ECO:0000256" key="4">
    <source>
        <dbReference type="ARBA" id="ARBA00022984"/>
    </source>
</evidence>
<sequence>MTTLDVVAVDPRTDPCWHGLAAGPHGSLFTAPGWISAICETYGFTPEGRLAVDSDGRVLGGFAWVPVRDIRGERLLSLPFSDRAEPPLVDPTTWPVLAGPALAAGPHLTVRCLDGAAPTTDPRFTEVGEAAWHGTPLGPSPDELRSRFHPSVRRNIATAEREEVRVVTSTSLESVRVYHGLHVALRRHKYRLLAQPLAFFEQVWKNFAADNAIVTAIAYLEGRPIAGAIYLVWQDVLYYKFGASLAGYLSVRPNDAVHWAAIQWATDRGLGLLDWGLSDLTQSGLVAYKRKWASFERRIATLSSGERERNAEADDLLTEITKLFVADGVSDEITTRAGALLYRYFC</sequence>
<dbReference type="PANTHER" id="PTHR36174">
    <property type="entry name" value="LIPID II:GLYCINE GLYCYLTRANSFERASE"/>
    <property type="match status" value="1"/>
</dbReference>
<evidence type="ECO:0000256" key="3">
    <source>
        <dbReference type="ARBA" id="ARBA00022960"/>
    </source>
</evidence>
<dbReference type="GO" id="GO:0071555">
    <property type="term" value="P:cell wall organization"/>
    <property type="evidence" value="ECO:0007669"/>
    <property type="project" value="UniProtKB-KW"/>
</dbReference>
<keyword evidence="9" id="KW-1185">Reference proteome</keyword>
<evidence type="ECO:0000313" key="9">
    <source>
        <dbReference type="Proteomes" id="UP000586918"/>
    </source>
</evidence>
<proteinExistence type="inferred from homology"/>
<name>A0A848DET6_9PSEU</name>
<keyword evidence="6" id="KW-0961">Cell wall biogenesis/degradation</keyword>
<dbReference type="AlphaFoldDB" id="A0A848DET6"/>
<dbReference type="RefSeq" id="WP_169410882.1">
    <property type="nucleotide sequence ID" value="NZ_JAAXKZ010000013.1"/>
</dbReference>
<dbReference type="SUPFAM" id="SSF55729">
    <property type="entry name" value="Acyl-CoA N-acyltransferases (Nat)"/>
    <property type="match status" value="1"/>
</dbReference>
<dbReference type="GO" id="GO:0008360">
    <property type="term" value="P:regulation of cell shape"/>
    <property type="evidence" value="ECO:0007669"/>
    <property type="project" value="UniProtKB-KW"/>
</dbReference>
<keyword evidence="3" id="KW-0133">Cell shape</keyword>
<gene>
    <name evidence="8" type="ORF">HF519_05895</name>
</gene>
<dbReference type="Gene3D" id="3.40.630.30">
    <property type="match status" value="1"/>
</dbReference>
<evidence type="ECO:0000259" key="7">
    <source>
        <dbReference type="Pfam" id="PF13480"/>
    </source>
</evidence>
<dbReference type="GO" id="GO:0009252">
    <property type="term" value="P:peptidoglycan biosynthetic process"/>
    <property type="evidence" value="ECO:0007669"/>
    <property type="project" value="UniProtKB-KW"/>
</dbReference>
<protein>
    <submittedName>
        <fullName evidence="8">GNAT family N-acetyltransferase</fullName>
    </submittedName>
</protein>
<accession>A0A848DET6</accession>
<dbReference type="InterPro" id="IPR050644">
    <property type="entry name" value="PG_Glycine_Bridge_Synth"/>
</dbReference>
<organism evidence="8 9">
    <name type="scientific">Pseudonocardia bannensis</name>
    <dbReference type="NCBI Taxonomy" id="630973"/>
    <lineage>
        <taxon>Bacteria</taxon>
        <taxon>Bacillati</taxon>
        <taxon>Actinomycetota</taxon>
        <taxon>Actinomycetes</taxon>
        <taxon>Pseudonocardiales</taxon>
        <taxon>Pseudonocardiaceae</taxon>
        <taxon>Pseudonocardia</taxon>
    </lineage>
</organism>
<comment type="caution">
    <text evidence="8">The sequence shown here is derived from an EMBL/GenBank/DDBJ whole genome shotgun (WGS) entry which is preliminary data.</text>
</comment>
<dbReference type="Proteomes" id="UP000586918">
    <property type="component" value="Unassembled WGS sequence"/>
</dbReference>
<evidence type="ECO:0000313" key="8">
    <source>
        <dbReference type="EMBL" id="NMH91132.1"/>
    </source>
</evidence>
<dbReference type="InterPro" id="IPR003447">
    <property type="entry name" value="FEMABX"/>
</dbReference>
<reference evidence="8 9" key="1">
    <citation type="submission" date="2020-04" db="EMBL/GenBank/DDBJ databases">
        <authorList>
            <person name="Klaysubun C."/>
            <person name="Duangmal K."/>
            <person name="Lipun K."/>
        </authorList>
    </citation>
    <scope>NUCLEOTIDE SEQUENCE [LARGE SCALE GENOMIC DNA]</scope>
    <source>
        <strain evidence="8 9">DSM 45300</strain>
    </source>
</reference>
<comment type="similarity">
    <text evidence="1">Belongs to the FemABX family.</text>
</comment>
<dbReference type="Pfam" id="PF13480">
    <property type="entry name" value="Acetyltransf_6"/>
    <property type="match status" value="1"/>
</dbReference>
<dbReference type="GO" id="GO:0016755">
    <property type="term" value="F:aminoacyltransferase activity"/>
    <property type="evidence" value="ECO:0007669"/>
    <property type="project" value="InterPro"/>
</dbReference>
<evidence type="ECO:0000256" key="6">
    <source>
        <dbReference type="ARBA" id="ARBA00023316"/>
    </source>
</evidence>